<organism evidence="1">
    <name type="scientific">Anguilla anguilla</name>
    <name type="common">European freshwater eel</name>
    <name type="synonym">Muraena anguilla</name>
    <dbReference type="NCBI Taxonomy" id="7936"/>
    <lineage>
        <taxon>Eukaryota</taxon>
        <taxon>Metazoa</taxon>
        <taxon>Chordata</taxon>
        <taxon>Craniata</taxon>
        <taxon>Vertebrata</taxon>
        <taxon>Euteleostomi</taxon>
        <taxon>Actinopterygii</taxon>
        <taxon>Neopterygii</taxon>
        <taxon>Teleostei</taxon>
        <taxon>Anguilliformes</taxon>
        <taxon>Anguillidae</taxon>
        <taxon>Anguilla</taxon>
    </lineage>
</organism>
<sequence length="30" mass="3615">MSCKSMSCCWDKPIPTFLSDFFPTHLEYHY</sequence>
<dbReference type="AlphaFoldDB" id="A0A0E9WT22"/>
<reference evidence="1" key="1">
    <citation type="submission" date="2014-11" db="EMBL/GenBank/DDBJ databases">
        <authorList>
            <person name="Amaro Gonzalez C."/>
        </authorList>
    </citation>
    <scope>NUCLEOTIDE SEQUENCE</scope>
</reference>
<accession>A0A0E9WT22</accession>
<protein>
    <submittedName>
        <fullName evidence="1">Uncharacterized protein</fullName>
    </submittedName>
</protein>
<evidence type="ECO:0000313" key="1">
    <source>
        <dbReference type="EMBL" id="JAH92700.1"/>
    </source>
</evidence>
<name>A0A0E9WT22_ANGAN</name>
<proteinExistence type="predicted"/>
<reference evidence="1" key="2">
    <citation type="journal article" date="2015" name="Fish Shellfish Immunol.">
        <title>Early steps in the European eel (Anguilla anguilla)-Vibrio vulnificus interaction in the gills: Role of the RtxA13 toxin.</title>
        <authorList>
            <person name="Callol A."/>
            <person name="Pajuelo D."/>
            <person name="Ebbesson L."/>
            <person name="Teles M."/>
            <person name="MacKenzie S."/>
            <person name="Amaro C."/>
        </authorList>
    </citation>
    <scope>NUCLEOTIDE SEQUENCE</scope>
</reference>
<dbReference type="EMBL" id="GBXM01015877">
    <property type="protein sequence ID" value="JAH92700.1"/>
    <property type="molecule type" value="Transcribed_RNA"/>
</dbReference>